<comment type="caution">
    <text evidence="2">The sequence shown here is derived from an EMBL/GenBank/DDBJ whole genome shotgun (WGS) entry which is preliminary data.</text>
</comment>
<name>A0ABD2YZ08_9GENT</name>
<accession>A0ABD2YZ08</accession>
<keyword evidence="1" id="KW-0472">Membrane</keyword>
<keyword evidence="3" id="KW-1185">Reference proteome</keyword>
<reference evidence="2 3" key="1">
    <citation type="submission" date="2024-11" db="EMBL/GenBank/DDBJ databases">
        <title>A near-complete genome assembly of Cinchona calisaya.</title>
        <authorList>
            <person name="Lian D.C."/>
            <person name="Zhao X.W."/>
            <person name="Wei L."/>
        </authorList>
    </citation>
    <scope>NUCLEOTIDE SEQUENCE [LARGE SCALE GENOMIC DNA]</scope>
    <source>
        <tissue evidence="2">Nenye</tissue>
    </source>
</reference>
<dbReference type="EMBL" id="JBJUIK010000011">
    <property type="protein sequence ID" value="KAL3512503.1"/>
    <property type="molecule type" value="Genomic_DNA"/>
</dbReference>
<evidence type="ECO:0000313" key="2">
    <source>
        <dbReference type="EMBL" id="KAL3512503.1"/>
    </source>
</evidence>
<keyword evidence="1" id="KW-0812">Transmembrane</keyword>
<organism evidence="2 3">
    <name type="scientific">Cinchona calisaya</name>
    <dbReference type="NCBI Taxonomy" id="153742"/>
    <lineage>
        <taxon>Eukaryota</taxon>
        <taxon>Viridiplantae</taxon>
        <taxon>Streptophyta</taxon>
        <taxon>Embryophyta</taxon>
        <taxon>Tracheophyta</taxon>
        <taxon>Spermatophyta</taxon>
        <taxon>Magnoliopsida</taxon>
        <taxon>eudicotyledons</taxon>
        <taxon>Gunneridae</taxon>
        <taxon>Pentapetalae</taxon>
        <taxon>asterids</taxon>
        <taxon>lamiids</taxon>
        <taxon>Gentianales</taxon>
        <taxon>Rubiaceae</taxon>
        <taxon>Cinchonoideae</taxon>
        <taxon>Cinchoneae</taxon>
        <taxon>Cinchona</taxon>
    </lineage>
</organism>
<sequence>MAAKEMEMDSLISAAAVGMTSMFCVLISPLNHKSNSCRLELAFSDFVRLRCNVCYEFIESNGVIIVVTVGLMSICTAPRDQVLNRRCRRLSLRRSAGMDHMMMNNLNFDMHGWLVTAGRVKLSGRDGTDI</sequence>
<dbReference type="AlphaFoldDB" id="A0ABD2YZ08"/>
<dbReference type="Proteomes" id="UP001630127">
    <property type="component" value="Unassembled WGS sequence"/>
</dbReference>
<proteinExistence type="predicted"/>
<gene>
    <name evidence="2" type="ORF">ACH5RR_025220</name>
</gene>
<keyword evidence="1" id="KW-1133">Transmembrane helix</keyword>
<evidence type="ECO:0000313" key="3">
    <source>
        <dbReference type="Proteomes" id="UP001630127"/>
    </source>
</evidence>
<evidence type="ECO:0000256" key="1">
    <source>
        <dbReference type="SAM" id="Phobius"/>
    </source>
</evidence>
<protein>
    <submittedName>
        <fullName evidence="2">Uncharacterized protein</fullName>
    </submittedName>
</protein>
<feature type="transmembrane region" description="Helical" evidence="1">
    <location>
        <begin position="12"/>
        <end position="30"/>
    </location>
</feature>